<dbReference type="PANTHER" id="PTHR34116:SF10">
    <property type="entry name" value="OS04G0443700 PROTEIN"/>
    <property type="match status" value="1"/>
</dbReference>
<dbReference type="PANTHER" id="PTHR34116">
    <property type="entry name" value="PLASMINOGEN ACTIVATOR INHIBITOR"/>
    <property type="match status" value="1"/>
</dbReference>
<keyword evidence="1" id="KW-1133">Transmembrane helix</keyword>
<name>A0A9E7JC46_9LILI</name>
<keyword evidence="1" id="KW-0472">Membrane</keyword>
<dbReference type="AlphaFoldDB" id="A0A9E7JC46"/>
<evidence type="ECO:0000313" key="3">
    <source>
        <dbReference type="Proteomes" id="UP001055439"/>
    </source>
</evidence>
<protein>
    <submittedName>
        <fullName evidence="2">Uncharacterized protein</fullName>
    </submittedName>
</protein>
<organism evidence="2 3">
    <name type="scientific">Musa troglodytarum</name>
    <name type="common">fe'i banana</name>
    <dbReference type="NCBI Taxonomy" id="320322"/>
    <lineage>
        <taxon>Eukaryota</taxon>
        <taxon>Viridiplantae</taxon>
        <taxon>Streptophyta</taxon>
        <taxon>Embryophyta</taxon>
        <taxon>Tracheophyta</taxon>
        <taxon>Spermatophyta</taxon>
        <taxon>Magnoliopsida</taxon>
        <taxon>Liliopsida</taxon>
        <taxon>Zingiberales</taxon>
        <taxon>Musaceae</taxon>
        <taxon>Musa</taxon>
    </lineage>
</organism>
<dbReference type="Proteomes" id="UP001055439">
    <property type="component" value="Chromosome 1"/>
</dbReference>
<accession>A0A9E7JC46</accession>
<keyword evidence="3" id="KW-1185">Reference proteome</keyword>
<dbReference type="EMBL" id="CP097502">
    <property type="protein sequence ID" value="URD75599.1"/>
    <property type="molecule type" value="Genomic_DNA"/>
</dbReference>
<feature type="transmembrane region" description="Helical" evidence="1">
    <location>
        <begin position="21"/>
        <end position="38"/>
    </location>
</feature>
<proteinExistence type="predicted"/>
<sequence>MLLLRCFYRRRQYPQLSYFNGPWISRIILILVSIPWGFGEIFRLSFLKLIILFIACSEQLHQSSSWLPKLMIKVWMLDLFSSKDRNEEVTFWWLSCVLRLDLRLLTEYDCNASQY</sequence>
<gene>
    <name evidence="2" type="ORF">MUK42_36555</name>
</gene>
<evidence type="ECO:0000313" key="2">
    <source>
        <dbReference type="EMBL" id="URD75599.1"/>
    </source>
</evidence>
<reference evidence="2" key="1">
    <citation type="submission" date="2022-05" db="EMBL/GenBank/DDBJ databases">
        <title>The Musa troglodytarum L. genome provides insights into the mechanism of non-climacteric behaviour and enrichment of carotenoids.</title>
        <authorList>
            <person name="Wang J."/>
        </authorList>
    </citation>
    <scope>NUCLEOTIDE SEQUENCE</scope>
    <source>
        <tissue evidence="2">Leaf</tissue>
    </source>
</reference>
<keyword evidence="1" id="KW-0812">Transmembrane</keyword>
<evidence type="ECO:0000256" key="1">
    <source>
        <dbReference type="SAM" id="Phobius"/>
    </source>
</evidence>